<dbReference type="Proteomes" id="UP000028524">
    <property type="component" value="Unassembled WGS sequence"/>
</dbReference>
<accession>A0A084QRK5</accession>
<reference evidence="1 2" key="1">
    <citation type="journal article" date="2014" name="BMC Genomics">
        <title>Comparative genome sequencing reveals chemotype-specific gene clusters in the toxigenic black mold Stachybotrys.</title>
        <authorList>
            <person name="Semeiks J."/>
            <person name="Borek D."/>
            <person name="Otwinowski Z."/>
            <person name="Grishin N.V."/>
        </authorList>
    </citation>
    <scope>NUCLEOTIDE SEQUENCE [LARGE SCALE GENOMIC DNA]</scope>
    <source>
        <strain evidence="1 2">IBT 40285</strain>
    </source>
</reference>
<gene>
    <name evidence="1" type="ORF">S40285_10917</name>
</gene>
<dbReference type="AlphaFoldDB" id="A0A084QRK5"/>
<dbReference type="InParanoid" id="A0A084QRK5"/>
<keyword evidence="2" id="KW-1185">Reference proteome</keyword>
<organism evidence="1 2">
    <name type="scientific">Stachybotrys chlorohalonatus (strain IBT 40285)</name>
    <dbReference type="NCBI Taxonomy" id="1283841"/>
    <lineage>
        <taxon>Eukaryota</taxon>
        <taxon>Fungi</taxon>
        <taxon>Dikarya</taxon>
        <taxon>Ascomycota</taxon>
        <taxon>Pezizomycotina</taxon>
        <taxon>Sordariomycetes</taxon>
        <taxon>Hypocreomycetidae</taxon>
        <taxon>Hypocreales</taxon>
        <taxon>Stachybotryaceae</taxon>
        <taxon>Stachybotrys</taxon>
    </lineage>
</organism>
<evidence type="ECO:0000313" key="2">
    <source>
        <dbReference type="Proteomes" id="UP000028524"/>
    </source>
</evidence>
<sequence>MVALIEGPYGRELDLDSYGLRRASLGPKRSSYIGK</sequence>
<evidence type="ECO:0000313" key="1">
    <source>
        <dbReference type="EMBL" id="KFA66590.1"/>
    </source>
</evidence>
<proteinExistence type="predicted"/>
<dbReference type="HOGENOM" id="CLU_3368766_0_0_1"/>
<name>A0A084QRK5_STAC4</name>
<dbReference type="EMBL" id="KL660427">
    <property type="protein sequence ID" value="KFA66590.1"/>
    <property type="molecule type" value="Genomic_DNA"/>
</dbReference>
<protein>
    <submittedName>
        <fullName evidence="1">Uncharacterized protein</fullName>
    </submittedName>
</protein>